<gene>
    <name evidence="2" type="ORF">BQ8794_240209</name>
</gene>
<feature type="region of interest" description="Disordered" evidence="1">
    <location>
        <begin position="55"/>
        <end position="101"/>
    </location>
</feature>
<feature type="compositionally biased region" description="Low complexity" evidence="1">
    <location>
        <begin position="58"/>
        <end position="69"/>
    </location>
</feature>
<evidence type="ECO:0000256" key="1">
    <source>
        <dbReference type="SAM" id="MobiDB-lite"/>
    </source>
</evidence>
<feature type="region of interest" description="Disordered" evidence="1">
    <location>
        <begin position="1"/>
        <end position="20"/>
    </location>
</feature>
<accession>A0A1R3V852</accession>
<organism evidence="2 3">
    <name type="scientific">Mesorhizobium prunaredense</name>
    <dbReference type="NCBI Taxonomy" id="1631249"/>
    <lineage>
        <taxon>Bacteria</taxon>
        <taxon>Pseudomonadati</taxon>
        <taxon>Pseudomonadota</taxon>
        <taxon>Alphaproteobacteria</taxon>
        <taxon>Hyphomicrobiales</taxon>
        <taxon>Phyllobacteriaceae</taxon>
        <taxon>Mesorhizobium</taxon>
    </lineage>
</organism>
<proteinExistence type="predicted"/>
<protein>
    <submittedName>
        <fullName evidence="2">Uncharacterized protein</fullName>
    </submittedName>
</protein>
<dbReference type="EMBL" id="FTPD01000017">
    <property type="protein sequence ID" value="SIT56002.1"/>
    <property type="molecule type" value="Genomic_DNA"/>
</dbReference>
<keyword evidence="3" id="KW-1185">Reference proteome</keyword>
<dbReference type="AlphaFoldDB" id="A0A1R3V852"/>
<dbReference type="Proteomes" id="UP000188388">
    <property type="component" value="Unassembled WGS sequence"/>
</dbReference>
<sequence length="128" mass="13897">MPPQPVAQGAATDPHRPLGLQPLHHLAQRDVLARIDQLDDLGFMRIDTWKRVGGLADAPSARRSSPVRSNGLRSISRPRTAPRLAAPTCPQPKPSNPTTEDRRFSALAIIHLIKVDVDSPAKAVVTSH</sequence>
<evidence type="ECO:0000313" key="3">
    <source>
        <dbReference type="Proteomes" id="UP000188388"/>
    </source>
</evidence>
<name>A0A1R3V852_9HYPH</name>
<evidence type="ECO:0000313" key="2">
    <source>
        <dbReference type="EMBL" id="SIT56002.1"/>
    </source>
</evidence>
<reference evidence="3" key="1">
    <citation type="submission" date="2017-01" db="EMBL/GenBank/DDBJ databases">
        <authorList>
            <person name="Brunel B."/>
        </authorList>
    </citation>
    <scope>NUCLEOTIDE SEQUENCE [LARGE SCALE GENOMIC DNA]</scope>
</reference>